<dbReference type="Proteomes" id="UP000095751">
    <property type="component" value="Unassembled WGS sequence"/>
</dbReference>
<evidence type="ECO:0008006" key="4">
    <source>
        <dbReference type="Google" id="ProtNLM"/>
    </source>
</evidence>
<evidence type="ECO:0000313" key="2">
    <source>
        <dbReference type="EMBL" id="OEU08125.1"/>
    </source>
</evidence>
<sequence length="258" mass="30985">MMEALVGVMLLSSSTCLMVHDKVGESPYTGPKTFKVCNLVQICILSEFRQRGLGFIGITALKQQMIYLKVDFLWWCGTATKYYDKYLYKNLYKKNPKMINCPFNLRPYYEEENRNSFYYMKVTNKFQDLTKWYNEDPDNRYFSFQESNEELRTYHNINSILDEPITHTFKEKLPYDYVSYPAKHIFEIKIKNKTAYKNFKIKLRYGSLEVYSQREDTMGNTHKYAETFPLKTILRGYKLKWRTSRYDGENFVITIHYK</sequence>
<protein>
    <recommendedName>
        <fullName evidence="4">N-acetyltransferase domain-containing protein</fullName>
    </recommendedName>
</protein>
<dbReference type="InParanoid" id="A0A1E7EQH1"/>
<evidence type="ECO:0000313" key="3">
    <source>
        <dbReference type="Proteomes" id="UP000095751"/>
    </source>
</evidence>
<name>A0A1E7EQH1_9STRA</name>
<feature type="signal peptide" evidence="1">
    <location>
        <begin position="1"/>
        <end position="16"/>
    </location>
</feature>
<dbReference type="AlphaFoldDB" id="A0A1E7EQH1"/>
<keyword evidence="1" id="KW-0732">Signal</keyword>
<dbReference type="EMBL" id="KV784382">
    <property type="protein sequence ID" value="OEU08125.1"/>
    <property type="molecule type" value="Genomic_DNA"/>
</dbReference>
<gene>
    <name evidence="2" type="ORF">FRACYDRAFT_271851</name>
</gene>
<keyword evidence="3" id="KW-1185">Reference proteome</keyword>
<proteinExistence type="predicted"/>
<organism evidence="2 3">
    <name type="scientific">Fragilariopsis cylindrus CCMP1102</name>
    <dbReference type="NCBI Taxonomy" id="635003"/>
    <lineage>
        <taxon>Eukaryota</taxon>
        <taxon>Sar</taxon>
        <taxon>Stramenopiles</taxon>
        <taxon>Ochrophyta</taxon>
        <taxon>Bacillariophyta</taxon>
        <taxon>Bacillariophyceae</taxon>
        <taxon>Bacillariophycidae</taxon>
        <taxon>Bacillariales</taxon>
        <taxon>Bacillariaceae</taxon>
        <taxon>Fragilariopsis</taxon>
    </lineage>
</organism>
<evidence type="ECO:0000256" key="1">
    <source>
        <dbReference type="SAM" id="SignalP"/>
    </source>
</evidence>
<dbReference type="KEGG" id="fcy:FRACYDRAFT_271851"/>
<feature type="chain" id="PRO_5009192119" description="N-acetyltransferase domain-containing protein" evidence="1">
    <location>
        <begin position="17"/>
        <end position="258"/>
    </location>
</feature>
<accession>A0A1E7EQH1</accession>
<reference evidence="2 3" key="1">
    <citation type="submission" date="2016-09" db="EMBL/GenBank/DDBJ databases">
        <title>Extensive genetic diversity and differential bi-allelic expression allows diatom success in the polar Southern Ocean.</title>
        <authorList>
            <consortium name="DOE Joint Genome Institute"/>
            <person name="Mock T."/>
            <person name="Otillar R.P."/>
            <person name="Strauss J."/>
            <person name="Dupont C."/>
            <person name="Frickenhaus S."/>
            <person name="Maumus F."/>
            <person name="Mcmullan M."/>
            <person name="Sanges R."/>
            <person name="Schmutz J."/>
            <person name="Toseland A."/>
            <person name="Valas R."/>
            <person name="Veluchamy A."/>
            <person name="Ward B.J."/>
            <person name="Allen A."/>
            <person name="Barry K."/>
            <person name="Falciatore A."/>
            <person name="Ferrante M."/>
            <person name="Fortunato A.E."/>
            <person name="Gloeckner G."/>
            <person name="Gruber A."/>
            <person name="Hipkin R."/>
            <person name="Janech M."/>
            <person name="Kroth P."/>
            <person name="Leese F."/>
            <person name="Lindquist E."/>
            <person name="Lyon B.R."/>
            <person name="Martin J."/>
            <person name="Mayer C."/>
            <person name="Parker M."/>
            <person name="Quesneville H."/>
            <person name="Raymond J."/>
            <person name="Uhlig C."/>
            <person name="Valentin K.U."/>
            <person name="Worden A.Z."/>
            <person name="Armbrust E.V."/>
            <person name="Bowler C."/>
            <person name="Green B."/>
            <person name="Moulton V."/>
            <person name="Van Oosterhout C."/>
            <person name="Grigoriev I."/>
        </authorList>
    </citation>
    <scope>NUCLEOTIDE SEQUENCE [LARGE SCALE GENOMIC DNA]</scope>
    <source>
        <strain evidence="2 3">CCMP1102</strain>
    </source>
</reference>